<comment type="caution">
    <text evidence="3">The sequence shown here is derived from an EMBL/GenBank/DDBJ whole genome shotgun (WGS) entry which is preliminary data.</text>
</comment>
<dbReference type="Pfam" id="PF01757">
    <property type="entry name" value="Acyl_transf_3"/>
    <property type="match status" value="1"/>
</dbReference>
<accession>A0A2S7UR78</accession>
<feature type="transmembrane region" description="Helical" evidence="1">
    <location>
        <begin position="39"/>
        <end position="58"/>
    </location>
</feature>
<feature type="transmembrane region" description="Helical" evidence="1">
    <location>
        <begin position="177"/>
        <end position="199"/>
    </location>
</feature>
<keyword evidence="1" id="KW-0472">Membrane</keyword>
<dbReference type="GO" id="GO:0000271">
    <property type="term" value="P:polysaccharide biosynthetic process"/>
    <property type="evidence" value="ECO:0007669"/>
    <property type="project" value="TreeGrafter"/>
</dbReference>
<feature type="domain" description="Acyltransferase 3" evidence="2">
    <location>
        <begin position="5"/>
        <end position="316"/>
    </location>
</feature>
<keyword evidence="3" id="KW-0012">Acyltransferase</keyword>
<feature type="transmembrane region" description="Helical" evidence="1">
    <location>
        <begin position="303"/>
        <end position="321"/>
    </location>
</feature>
<dbReference type="AlphaFoldDB" id="A0A2S7UR78"/>
<feature type="transmembrane region" description="Helical" evidence="1">
    <location>
        <begin position="121"/>
        <end position="141"/>
    </location>
</feature>
<dbReference type="GO" id="GO:0016020">
    <property type="term" value="C:membrane"/>
    <property type="evidence" value="ECO:0007669"/>
    <property type="project" value="TreeGrafter"/>
</dbReference>
<proteinExistence type="predicted"/>
<protein>
    <submittedName>
        <fullName evidence="3">Acyltransferase</fullName>
    </submittedName>
</protein>
<evidence type="ECO:0000313" key="3">
    <source>
        <dbReference type="EMBL" id="PQJ52239.1"/>
    </source>
</evidence>
<feature type="transmembrane region" description="Helical" evidence="1">
    <location>
        <begin position="239"/>
        <end position="259"/>
    </location>
</feature>
<keyword evidence="3" id="KW-0808">Transferase</keyword>
<keyword evidence="1" id="KW-1133">Transmembrane helix</keyword>
<keyword evidence="1" id="KW-0812">Transmembrane</keyword>
<evidence type="ECO:0000259" key="2">
    <source>
        <dbReference type="Pfam" id="PF01757"/>
    </source>
</evidence>
<dbReference type="RefSeq" id="WP_105050692.1">
    <property type="nucleotide sequence ID" value="NZ_BMYG01000005.1"/>
</dbReference>
<gene>
    <name evidence="3" type="ORF">BTO11_00240</name>
</gene>
<dbReference type="Proteomes" id="UP000239007">
    <property type="component" value="Unassembled WGS sequence"/>
</dbReference>
<dbReference type="PANTHER" id="PTHR23028">
    <property type="entry name" value="ACETYLTRANSFERASE"/>
    <property type="match status" value="1"/>
</dbReference>
<evidence type="ECO:0000313" key="4">
    <source>
        <dbReference type="Proteomes" id="UP000239007"/>
    </source>
</evidence>
<dbReference type="InterPro" id="IPR002656">
    <property type="entry name" value="Acyl_transf_3_dom"/>
</dbReference>
<dbReference type="GO" id="GO:0016747">
    <property type="term" value="F:acyltransferase activity, transferring groups other than amino-acyl groups"/>
    <property type="evidence" value="ECO:0007669"/>
    <property type="project" value="InterPro"/>
</dbReference>
<dbReference type="PANTHER" id="PTHR23028:SF53">
    <property type="entry name" value="ACYL_TRANSF_3 DOMAIN-CONTAINING PROTEIN"/>
    <property type="match status" value="1"/>
</dbReference>
<sequence length="342" mass="39810">MEIRKLNTLRGLAALIVFITHFSDETNWLGGILGGAAGQYGVMLFFLLSGFLMSHHYFEQDFNKQNIQKYFLARLARVLPLYLLIVFCSYFLSLWDIQTLYNITTTEELISHLTFIYGDSVLWTISPEIQFYLIFPLFWYLAVNRVGYIYVLIIAVLIILFLTNFPRLSGDLHGVKYNIFNVLRSLPYFFIGLIMGMHYKAFKVPQYLNKNWFVLTLLLIPLMYPEFTPVTTDANKRMWLSYEVLLVMSSVFFAIVFLVPNNNILLANSVGDFFGKISYSLYLLHLPIIVQVNNLNISIEFKLLTSTILSITIAYLSYMYLEKPTAKYIRNKIFKKTGKLDY</sequence>
<dbReference type="OrthoDB" id="9767863at2"/>
<feature type="transmembrane region" description="Helical" evidence="1">
    <location>
        <begin position="79"/>
        <end position="101"/>
    </location>
</feature>
<dbReference type="InterPro" id="IPR050879">
    <property type="entry name" value="Acyltransferase_3"/>
</dbReference>
<organism evidence="3 4">
    <name type="scientific">Psychrosphaera saromensis</name>
    <dbReference type="NCBI Taxonomy" id="716813"/>
    <lineage>
        <taxon>Bacteria</taxon>
        <taxon>Pseudomonadati</taxon>
        <taxon>Pseudomonadota</taxon>
        <taxon>Gammaproteobacteria</taxon>
        <taxon>Alteromonadales</taxon>
        <taxon>Pseudoalteromonadaceae</taxon>
        <taxon>Psychrosphaera</taxon>
    </lineage>
</organism>
<name>A0A2S7UR78_9GAMM</name>
<reference evidence="3 4" key="1">
    <citation type="submission" date="2016-12" db="EMBL/GenBank/DDBJ databases">
        <title>Diversity of luminous bacteria.</title>
        <authorList>
            <person name="Yoshizawa S."/>
            <person name="Kogure K."/>
        </authorList>
    </citation>
    <scope>NUCLEOTIDE SEQUENCE [LARGE SCALE GENOMIC DNA]</scope>
    <source>
        <strain evidence="3 4">SA4-48</strain>
    </source>
</reference>
<evidence type="ECO:0000256" key="1">
    <source>
        <dbReference type="SAM" id="Phobius"/>
    </source>
</evidence>
<dbReference type="EMBL" id="MSCH01000003">
    <property type="protein sequence ID" value="PQJ52239.1"/>
    <property type="molecule type" value="Genomic_DNA"/>
</dbReference>
<feature type="transmembrane region" description="Helical" evidence="1">
    <location>
        <begin position="148"/>
        <end position="165"/>
    </location>
</feature>
<feature type="transmembrane region" description="Helical" evidence="1">
    <location>
        <begin position="211"/>
        <end position="227"/>
    </location>
</feature>
<keyword evidence="4" id="KW-1185">Reference proteome</keyword>